<dbReference type="GO" id="GO:0005819">
    <property type="term" value="C:spindle"/>
    <property type="evidence" value="ECO:0007669"/>
    <property type="project" value="UniProtKB-SubCell"/>
</dbReference>
<dbReference type="PANTHER" id="PTHR34930:SF2">
    <property type="entry name" value="MICROTUBULE-ASSOCIATED PROTEIN JUPITER"/>
    <property type="match status" value="1"/>
</dbReference>
<protein>
    <recommendedName>
        <fullName evidence="5">Microtubule-associated protein Jupiter</fullName>
    </recommendedName>
</protein>
<comment type="subcellular location">
    <subcellularLocation>
        <location evidence="3">Cytoplasm</location>
        <location evidence="3">Cytoskeleton</location>
        <location evidence="3">Spindle</location>
    </subcellularLocation>
    <subcellularLocation>
        <location evidence="2">Nucleus</location>
    </subcellularLocation>
</comment>
<dbReference type="GO" id="GO:0005634">
    <property type="term" value="C:nucleus"/>
    <property type="evidence" value="ECO:0007669"/>
    <property type="project" value="UniProtKB-SubCell"/>
</dbReference>
<dbReference type="AlphaFoldDB" id="A0A9P0GNK8"/>
<evidence type="ECO:0000313" key="13">
    <source>
        <dbReference type="Proteomes" id="UP001153737"/>
    </source>
</evidence>
<reference evidence="12" key="1">
    <citation type="submission" date="2022-01" db="EMBL/GenBank/DDBJ databases">
        <authorList>
            <person name="King R."/>
        </authorList>
    </citation>
    <scope>NUCLEOTIDE SEQUENCE</scope>
</reference>
<gene>
    <name evidence="12" type="ORF">PHAECO_LOCUS7812</name>
</gene>
<keyword evidence="10" id="KW-0539">Nucleus</keyword>
<keyword evidence="6" id="KW-0963">Cytoplasm</keyword>
<keyword evidence="8" id="KW-0493">Microtubule</keyword>
<dbReference type="GO" id="GO:0005874">
    <property type="term" value="C:microtubule"/>
    <property type="evidence" value="ECO:0007669"/>
    <property type="project" value="UniProtKB-KW"/>
</dbReference>
<evidence type="ECO:0000256" key="3">
    <source>
        <dbReference type="ARBA" id="ARBA00004186"/>
    </source>
</evidence>
<feature type="compositionally biased region" description="Polar residues" evidence="11">
    <location>
        <begin position="75"/>
        <end position="93"/>
    </location>
</feature>
<evidence type="ECO:0000256" key="10">
    <source>
        <dbReference type="ARBA" id="ARBA00023242"/>
    </source>
</evidence>
<evidence type="ECO:0000256" key="1">
    <source>
        <dbReference type="ARBA" id="ARBA00003805"/>
    </source>
</evidence>
<organism evidence="12 13">
    <name type="scientific">Phaedon cochleariae</name>
    <name type="common">Mustard beetle</name>
    <dbReference type="NCBI Taxonomy" id="80249"/>
    <lineage>
        <taxon>Eukaryota</taxon>
        <taxon>Metazoa</taxon>
        <taxon>Ecdysozoa</taxon>
        <taxon>Arthropoda</taxon>
        <taxon>Hexapoda</taxon>
        <taxon>Insecta</taxon>
        <taxon>Pterygota</taxon>
        <taxon>Neoptera</taxon>
        <taxon>Endopterygota</taxon>
        <taxon>Coleoptera</taxon>
        <taxon>Polyphaga</taxon>
        <taxon>Cucujiformia</taxon>
        <taxon>Chrysomeloidea</taxon>
        <taxon>Chrysomelidae</taxon>
        <taxon>Chrysomelinae</taxon>
        <taxon>Chrysomelini</taxon>
        <taxon>Phaedon</taxon>
    </lineage>
</organism>
<evidence type="ECO:0000256" key="4">
    <source>
        <dbReference type="ARBA" id="ARBA00005344"/>
    </source>
</evidence>
<sequence>MTSTNFNIGLGESTRNSSRVLRPPGGGHTDIFGGPDPNQGIKRDSGRNASSILEGTNSRVEPKPSSPVKAAMKIPTTTPQMSSEPEASQQSRGSRVPPGGFSSGLW</sequence>
<dbReference type="Proteomes" id="UP001153737">
    <property type="component" value="Chromosome 4"/>
</dbReference>
<keyword evidence="9" id="KW-0206">Cytoskeleton</keyword>
<name>A0A9P0GNK8_PHACE</name>
<accession>A0A9P0GNK8</accession>
<evidence type="ECO:0000256" key="2">
    <source>
        <dbReference type="ARBA" id="ARBA00004123"/>
    </source>
</evidence>
<comment type="similarity">
    <text evidence="4">Belongs to the MAP Jupiter family.</text>
</comment>
<evidence type="ECO:0000256" key="8">
    <source>
        <dbReference type="ARBA" id="ARBA00022701"/>
    </source>
</evidence>
<keyword evidence="7" id="KW-0597">Phosphoprotein</keyword>
<dbReference type="EMBL" id="OU896710">
    <property type="protein sequence ID" value="CAH1163850.1"/>
    <property type="molecule type" value="Genomic_DNA"/>
</dbReference>
<evidence type="ECO:0000256" key="7">
    <source>
        <dbReference type="ARBA" id="ARBA00022553"/>
    </source>
</evidence>
<evidence type="ECO:0000313" key="12">
    <source>
        <dbReference type="EMBL" id="CAH1163850.1"/>
    </source>
</evidence>
<dbReference type="InterPro" id="IPR033335">
    <property type="entry name" value="JUPITER"/>
</dbReference>
<feature type="compositionally biased region" description="Polar residues" evidence="11">
    <location>
        <begin position="1"/>
        <end position="19"/>
    </location>
</feature>
<reference evidence="12" key="2">
    <citation type="submission" date="2022-10" db="EMBL/GenBank/DDBJ databases">
        <authorList>
            <consortium name="ENA_rothamsted_submissions"/>
            <consortium name="culmorum"/>
            <person name="King R."/>
        </authorList>
    </citation>
    <scope>NUCLEOTIDE SEQUENCE</scope>
</reference>
<feature type="region of interest" description="Disordered" evidence="11">
    <location>
        <begin position="1"/>
        <end position="106"/>
    </location>
</feature>
<proteinExistence type="inferred from homology"/>
<dbReference type="OrthoDB" id="10071234at2759"/>
<feature type="compositionally biased region" description="Polar residues" evidence="11">
    <location>
        <begin position="47"/>
        <end position="59"/>
    </location>
</feature>
<evidence type="ECO:0000256" key="5">
    <source>
        <dbReference type="ARBA" id="ARBA00021471"/>
    </source>
</evidence>
<evidence type="ECO:0000256" key="9">
    <source>
        <dbReference type="ARBA" id="ARBA00023212"/>
    </source>
</evidence>
<keyword evidence="13" id="KW-1185">Reference proteome</keyword>
<comment type="function">
    <text evidence="1">Binds to all microtubule populations.</text>
</comment>
<evidence type="ECO:0000256" key="11">
    <source>
        <dbReference type="SAM" id="MobiDB-lite"/>
    </source>
</evidence>
<evidence type="ECO:0000256" key="6">
    <source>
        <dbReference type="ARBA" id="ARBA00022490"/>
    </source>
</evidence>
<dbReference type="PANTHER" id="PTHR34930">
    <property type="entry name" value="GEO05313P1"/>
    <property type="match status" value="1"/>
</dbReference>